<gene>
    <name evidence="3" type="ORF">GA0070614_3490</name>
</gene>
<feature type="transmembrane region" description="Helical" evidence="2">
    <location>
        <begin position="154"/>
        <end position="172"/>
    </location>
</feature>
<feature type="transmembrane region" description="Helical" evidence="2">
    <location>
        <begin position="99"/>
        <end position="120"/>
    </location>
</feature>
<feature type="transmembrane region" description="Helical" evidence="2">
    <location>
        <begin position="127"/>
        <end position="148"/>
    </location>
</feature>
<reference evidence="4" key="1">
    <citation type="submission" date="2016-06" db="EMBL/GenBank/DDBJ databases">
        <authorList>
            <person name="Varghese N."/>
            <person name="Submissions Spin"/>
        </authorList>
    </citation>
    <scope>NUCLEOTIDE SEQUENCE [LARGE SCALE GENOMIC DNA]</scope>
    <source>
        <strain evidence="4">DSM 45161</strain>
    </source>
</reference>
<keyword evidence="2" id="KW-1133">Transmembrane helix</keyword>
<feature type="transmembrane region" description="Helical" evidence="2">
    <location>
        <begin position="365"/>
        <end position="387"/>
    </location>
</feature>
<organism evidence="3 4">
    <name type="scientific">Micromonospora coxensis</name>
    <dbReference type="NCBI Taxonomy" id="356852"/>
    <lineage>
        <taxon>Bacteria</taxon>
        <taxon>Bacillati</taxon>
        <taxon>Actinomycetota</taxon>
        <taxon>Actinomycetes</taxon>
        <taxon>Micromonosporales</taxon>
        <taxon>Micromonosporaceae</taxon>
        <taxon>Micromonospora</taxon>
    </lineage>
</organism>
<name>A0A1C5IW25_9ACTN</name>
<feature type="transmembrane region" description="Helical" evidence="2">
    <location>
        <begin position="323"/>
        <end position="345"/>
    </location>
</feature>
<dbReference type="EMBL" id="LT607753">
    <property type="protein sequence ID" value="SCG62373.1"/>
    <property type="molecule type" value="Genomic_DNA"/>
</dbReference>
<dbReference type="InterPro" id="IPR004711">
    <property type="entry name" value="Benzoate_Transporter"/>
</dbReference>
<dbReference type="Pfam" id="PF03594">
    <property type="entry name" value="BenE"/>
    <property type="match status" value="1"/>
</dbReference>
<feature type="transmembrane region" description="Helical" evidence="2">
    <location>
        <begin position="251"/>
        <end position="281"/>
    </location>
</feature>
<dbReference type="NCBIfam" id="TIGR00843">
    <property type="entry name" value="benE"/>
    <property type="match status" value="1"/>
</dbReference>
<keyword evidence="2" id="KW-0812">Transmembrane</keyword>
<dbReference type="GO" id="GO:0042925">
    <property type="term" value="F:benzoate transmembrane transporter activity"/>
    <property type="evidence" value="ECO:0007669"/>
    <property type="project" value="InterPro"/>
</dbReference>
<accession>A0A1C5IW25</accession>
<protein>
    <submittedName>
        <fullName evidence="3">Benzoate membrane transport protein</fullName>
    </submittedName>
</protein>
<dbReference type="Proteomes" id="UP000198215">
    <property type="component" value="Chromosome I"/>
</dbReference>
<keyword evidence="4" id="KW-1185">Reference proteome</keyword>
<evidence type="ECO:0000313" key="3">
    <source>
        <dbReference type="EMBL" id="SCG62373.1"/>
    </source>
</evidence>
<proteinExistence type="predicted"/>
<feature type="transmembrane region" description="Helical" evidence="2">
    <location>
        <begin position="293"/>
        <end position="316"/>
    </location>
</feature>
<feature type="compositionally biased region" description="Basic and acidic residues" evidence="1">
    <location>
        <begin position="480"/>
        <end position="489"/>
    </location>
</feature>
<dbReference type="GO" id="GO:0005886">
    <property type="term" value="C:plasma membrane"/>
    <property type="evidence" value="ECO:0007669"/>
    <property type="project" value="TreeGrafter"/>
</dbReference>
<feature type="transmembrane region" description="Helical" evidence="2">
    <location>
        <begin position="49"/>
        <end position="69"/>
    </location>
</feature>
<feature type="region of interest" description="Disordered" evidence="1">
    <location>
        <begin position="467"/>
        <end position="496"/>
    </location>
</feature>
<keyword evidence="2" id="KW-0472">Membrane</keyword>
<evidence type="ECO:0000256" key="1">
    <source>
        <dbReference type="SAM" id="MobiDB-lite"/>
    </source>
</evidence>
<feature type="transmembrane region" description="Helical" evidence="2">
    <location>
        <begin position="17"/>
        <end position="37"/>
    </location>
</feature>
<dbReference type="AlphaFoldDB" id="A0A1C5IW25"/>
<dbReference type="PANTHER" id="PTHR30199:SF0">
    <property type="entry name" value="INNER MEMBRANE PROTEIN YDCO"/>
    <property type="match status" value="1"/>
</dbReference>
<evidence type="ECO:0000313" key="4">
    <source>
        <dbReference type="Proteomes" id="UP000198215"/>
    </source>
</evidence>
<evidence type="ECO:0000256" key="2">
    <source>
        <dbReference type="SAM" id="Phobius"/>
    </source>
</evidence>
<dbReference type="PANTHER" id="PTHR30199">
    <property type="entry name" value="MFS FAMILY TRANSPORTER, PREDICTED SUBSTRATE BENZOATE"/>
    <property type="match status" value="1"/>
</dbReference>
<sequence>MTGDDGGCAVAERLQPVLAGVVTALVGFASSFTVVLAGLRAVGADEAQAASGLLAVSVASGLCALWLGLRHRMPIAVAWSTPGAALLVATGPVPGGWPAAVGAFLVCGVLIVAAGLFPALGRAVAAIPGPVAAAMLAGVLLPLCTAPVRALVEVPRLAVPVIVTWLVLHRFARRWAVPAALVVAVAAIAVTTSGGSVGGLRPVVELTPPTFTVPAVVGLALPLFLVTMAAQNVPGTAVLRGYGYRPPLGSALRVTGLGSALGAPVGGHAVNLAAITAALAAGPDAHPDPDRRWIASVTAGVGLALLGLGAGVATALVLLSPPVLIEAVAGLALLGALATAVSSAVAEPEGREAAVVTFVVTASGVSLFGVGGAFWGLLAGWLMLLLFRARRTPGTGAVAGAAGDGTVAAGGALPHDRAGTAPHEGVAPVPPDGAAVPRDATVQDDVAAVPGAGVAAVPQDDVAAVPRDGAAAVSPDAEGGDARWRDDGRAAQVTRR</sequence>
<feature type="transmembrane region" description="Helical" evidence="2">
    <location>
        <begin position="179"/>
        <end position="199"/>
    </location>
</feature>
<feature type="transmembrane region" description="Helical" evidence="2">
    <location>
        <begin position="211"/>
        <end position="230"/>
    </location>
</feature>